<dbReference type="Pfam" id="PF06983">
    <property type="entry name" value="3-dmu-9_3-mt"/>
    <property type="match status" value="1"/>
</dbReference>
<dbReference type="InterPro" id="IPR029068">
    <property type="entry name" value="Glyas_Bleomycin-R_OHBP_Dase"/>
</dbReference>
<reference evidence="2 3" key="1">
    <citation type="submission" date="2018-07" db="EMBL/GenBank/DDBJ databases">
        <title>Crenobacter cavernae sp. nov., isolated from a karst cave.</title>
        <authorList>
            <person name="Zhu H."/>
        </authorList>
    </citation>
    <scope>NUCLEOTIDE SEQUENCE [LARGE SCALE GENOMIC DNA]</scope>
    <source>
        <strain evidence="2 3">K1W11S-77</strain>
    </source>
</reference>
<dbReference type="InterPro" id="IPR009725">
    <property type="entry name" value="3_dmu_93_MTrfase"/>
</dbReference>
<evidence type="ECO:0000313" key="2">
    <source>
        <dbReference type="EMBL" id="AXK40557.1"/>
    </source>
</evidence>
<dbReference type="AlphaFoldDB" id="A0A345Y9F5"/>
<dbReference type="Proteomes" id="UP000254537">
    <property type="component" value="Chromosome"/>
</dbReference>
<name>A0A345Y9F5_9NEIS</name>
<evidence type="ECO:0000259" key="1">
    <source>
        <dbReference type="Pfam" id="PF06983"/>
    </source>
</evidence>
<feature type="domain" description="PhnB-like" evidence="1">
    <location>
        <begin position="3"/>
        <end position="134"/>
    </location>
</feature>
<dbReference type="EMBL" id="CP031337">
    <property type="protein sequence ID" value="AXK40557.1"/>
    <property type="molecule type" value="Genomic_DNA"/>
</dbReference>
<dbReference type="CDD" id="cd06588">
    <property type="entry name" value="PhnB_like"/>
    <property type="match status" value="1"/>
</dbReference>
<dbReference type="OrthoDB" id="9795306at2"/>
<evidence type="ECO:0000313" key="3">
    <source>
        <dbReference type="Proteomes" id="UP000254537"/>
    </source>
</evidence>
<dbReference type="InterPro" id="IPR028973">
    <property type="entry name" value="PhnB-like"/>
</dbReference>
<protein>
    <submittedName>
        <fullName evidence="2">VOC family protein</fullName>
    </submittedName>
</protein>
<organism evidence="2 3">
    <name type="scientific">Crenobacter cavernae</name>
    <dbReference type="NCBI Taxonomy" id="2290923"/>
    <lineage>
        <taxon>Bacteria</taxon>
        <taxon>Pseudomonadati</taxon>
        <taxon>Pseudomonadota</taxon>
        <taxon>Betaproteobacteria</taxon>
        <taxon>Neisseriales</taxon>
        <taxon>Neisseriaceae</taxon>
        <taxon>Crenobacter</taxon>
    </lineage>
</organism>
<sequence>MQVQPYLFFDGRCEEAVEFYRNALGAEVLMLMRMKDSPEPPQPGMVPPGAEDKVMHASFRIGETTVMASDGRCLGQPSFQGFSLSLSVADQTEAERLFAALGDGGQVQMPLAKTFFSPSFGMVADRFGVSWMIIVEA</sequence>
<dbReference type="PANTHER" id="PTHR33990:SF1">
    <property type="entry name" value="PROTEIN YJDN"/>
    <property type="match status" value="1"/>
</dbReference>
<dbReference type="PANTHER" id="PTHR33990">
    <property type="entry name" value="PROTEIN YJDN-RELATED"/>
    <property type="match status" value="1"/>
</dbReference>
<proteinExistence type="predicted"/>
<dbReference type="PIRSF" id="PIRSF021700">
    <property type="entry name" value="3_dmu_93_MTrfase"/>
    <property type="match status" value="1"/>
</dbReference>
<dbReference type="KEGG" id="ccah:DWG20_14580"/>
<gene>
    <name evidence="2" type="ORF">DWG20_14580</name>
</gene>
<dbReference type="SUPFAM" id="SSF54593">
    <property type="entry name" value="Glyoxalase/Bleomycin resistance protein/Dihydroxybiphenyl dioxygenase"/>
    <property type="match status" value="1"/>
</dbReference>
<dbReference type="RefSeq" id="WP_115434484.1">
    <property type="nucleotide sequence ID" value="NZ_CP031337.1"/>
</dbReference>
<dbReference type="Gene3D" id="3.10.180.10">
    <property type="entry name" value="2,3-Dihydroxybiphenyl 1,2-Dioxygenase, domain 1"/>
    <property type="match status" value="1"/>
</dbReference>
<accession>A0A345Y9F5</accession>